<dbReference type="InterPro" id="IPR050563">
    <property type="entry name" value="4-hydroxybenzoyl-CoA_TE"/>
</dbReference>
<dbReference type="InterPro" id="IPR029069">
    <property type="entry name" value="HotDog_dom_sf"/>
</dbReference>
<gene>
    <name evidence="3" type="ORF">FHX64_000352</name>
</gene>
<keyword evidence="2 3" id="KW-0378">Hydrolase</keyword>
<accession>A0A7W5DPI8</accession>
<dbReference type="RefSeq" id="WP_183412121.1">
    <property type="nucleotide sequence ID" value="NZ_JACHYB010000001.1"/>
</dbReference>
<comment type="caution">
    <text evidence="3">The sequence shown here is derived from an EMBL/GenBank/DDBJ whole genome shotgun (WGS) entry which is preliminary data.</text>
</comment>
<dbReference type="SUPFAM" id="SSF54637">
    <property type="entry name" value="Thioesterase/thiol ester dehydrase-isomerase"/>
    <property type="match status" value="1"/>
</dbReference>
<dbReference type="Gene3D" id="3.10.129.10">
    <property type="entry name" value="Hotdog Thioesterase"/>
    <property type="match status" value="1"/>
</dbReference>
<sequence>MYFSMLITPKFGDIDGLGHVNNTVMPGWFEQARNMIYRCFNPELNFSDWNLILARFEVDFVKQLYFNQEVEIRTYISHIGNSSLEVYQEAWQNDQRCTKGKTVLVHFDFKKQKSIPISPDIRAKLETYLHHSDQVMV</sequence>
<dbReference type="PANTHER" id="PTHR31793:SF27">
    <property type="entry name" value="NOVEL THIOESTERASE SUPERFAMILY DOMAIN AND SAPOSIN A-TYPE DOMAIN CONTAINING PROTEIN (0610012H03RIK)"/>
    <property type="match status" value="1"/>
</dbReference>
<dbReference type="Proteomes" id="UP000544222">
    <property type="component" value="Unassembled WGS sequence"/>
</dbReference>
<dbReference type="GO" id="GO:0047617">
    <property type="term" value="F:fatty acyl-CoA hydrolase activity"/>
    <property type="evidence" value="ECO:0007669"/>
    <property type="project" value="TreeGrafter"/>
</dbReference>
<dbReference type="EMBL" id="JACHYB010000001">
    <property type="protein sequence ID" value="MBB3186189.1"/>
    <property type="molecule type" value="Genomic_DNA"/>
</dbReference>
<evidence type="ECO:0000256" key="2">
    <source>
        <dbReference type="ARBA" id="ARBA00022801"/>
    </source>
</evidence>
<dbReference type="AlphaFoldDB" id="A0A7W5DPI8"/>
<proteinExistence type="inferred from homology"/>
<organism evidence="3 4">
    <name type="scientific">Microbacter margulisiae</name>
    <dbReference type="NCBI Taxonomy" id="1350067"/>
    <lineage>
        <taxon>Bacteria</taxon>
        <taxon>Pseudomonadati</taxon>
        <taxon>Bacteroidota</taxon>
        <taxon>Bacteroidia</taxon>
        <taxon>Bacteroidales</taxon>
        <taxon>Porphyromonadaceae</taxon>
        <taxon>Microbacter</taxon>
    </lineage>
</organism>
<evidence type="ECO:0000256" key="1">
    <source>
        <dbReference type="ARBA" id="ARBA00005953"/>
    </source>
</evidence>
<keyword evidence="4" id="KW-1185">Reference proteome</keyword>
<dbReference type="PANTHER" id="PTHR31793">
    <property type="entry name" value="4-HYDROXYBENZOYL-COA THIOESTERASE FAMILY MEMBER"/>
    <property type="match status" value="1"/>
</dbReference>
<dbReference type="CDD" id="cd00586">
    <property type="entry name" value="4HBT"/>
    <property type="match status" value="1"/>
</dbReference>
<evidence type="ECO:0000313" key="4">
    <source>
        <dbReference type="Proteomes" id="UP000544222"/>
    </source>
</evidence>
<comment type="similarity">
    <text evidence="1">Belongs to the 4-hydroxybenzoyl-CoA thioesterase family.</text>
</comment>
<dbReference type="Pfam" id="PF13279">
    <property type="entry name" value="4HBT_2"/>
    <property type="match status" value="1"/>
</dbReference>
<evidence type="ECO:0000313" key="3">
    <source>
        <dbReference type="EMBL" id="MBB3186189.1"/>
    </source>
</evidence>
<name>A0A7W5DPI8_9PORP</name>
<reference evidence="3 4" key="1">
    <citation type="submission" date="2020-08" db="EMBL/GenBank/DDBJ databases">
        <title>Genomic Encyclopedia of Type Strains, Phase IV (KMG-IV): sequencing the most valuable type-strain genomes for metagenomic binning, comparative biology and taxonomic classification.</title>
        <authorList>
            <person name="Goeker M."/>
        </authorList>
    </citation>
    <scope>NUCLEOTIDE SEQUENCE [LARGE SCALE GENOMIC DNA]</scope>
    <source>
        <strain evidence="3 4">DSM 27471</strain>
    </source>
</reference>
<dbReference type="EC" id="3.1.2.-" evidence="3"/>
<protein>
    <submittedName>
        <fullName evidence="3">Acyl-CoA thioester hydrolase</fullName>
        <ecNumber evidence="3">3.1.2.-</ecNumber>
    </submittedName>
</protein>